<evidence type="ECO:0000313" key="3">
    <source>
        <dbReference type="EMBL" id="MDQ9128503.1"/>
    </source>
</evidence>
<dbReference type="EMBL" id="JAVIGA010000023">
    <property type="protein sequence ID" value="MDQ9128503.1"/>
    <property type="molecule type" value="Genomic_DNA"/>
</dbReference>
<dbReference type="RefSeq" id="WP_309048077.1">
    <property type="nucleotide sequence ID" value="NZ_JAVIGA010000023.1"/>
</dbReference>
<dbReference type="AlphaFoldDB" id="A0AAJ1YE62"/>
<evidence type="ECO:0000259" key="2">
    <source>
        <dbReference type="Pfam" id="PF02384"/>
    </source>
</evidence>
<dbReference type="SUPFAM" id="SSF53335">
    <property type="entry name" value="S-adenosyl-L-methionine-dependent methyltransferases"/>
    <property type="match status" value="1"/>
</dbReference>
<dbReference type="InterPro" id="IPR003356">
    <property type="entry name" value="DNA_methylase_A-5"/>
</dbReference>
<dbReference type="Pfam" id="PF02384">
    <property type="entry name" value="N6_Mtase"/>
    <property type="match status" value="1"/>
</dbReference>
<keyword evidence="3" id="KW-0808">Transferase</keyword>
<keyword evidence="3" id="KW-0489">Methyltransferase</keyword>
<name>A0AAJ1YE62_SERFO</name>
<evidence type="ECO:0000313" key="4">
    <source>
        <dbReference type="Proteomes" id="UP001224622"/>
    </source>
</evidence>
<dbReference type="GO" id="GO:0008170">
    <property type="term" value="F:N-methyltransferase activity"/>
    <property type="evidence" value="ECO:0007669"/>
    <property type="project" value="InterPro"/>
</dbReference>
<feature type="domain" description="DNA methylase adenine-specific" evidence="2">
    <location>
        <begin position="132"/>
        <end position="231"/>
    </location>
</feature>
<protein>
    <submittedName>
        <fullName evidence="3">N-6 DNA methylase</fullName>
    </submittedName>
</protein>
<evidence type="ECO:0000256" key="1">
    <source>
        <dbReference type="ARBA" id="ARBA00006594"/>
    </source>
</evidence>
<proteinExistence type="inferred from homology"/>
<dbReference type="Proteomes" id="UP001224622">
    <property type="component" value="Unassembled WGS sequence"/>
</dbReference>
<dbReference type="GO" id="GO:0003677">
    <property type="term" value="F:DNA binding"/>
    <property type="evidence" value="ECO:0007669"/>
    <property type="project" value="InterPro"/>
</dbReference>
<comment type="caution">
    <text evidence="3">The sequence shown here is derived from an EMBL/GenBank/DDBJ whole genome shotgun (WGS) entry which is preliminary data.</text>
</comment>
<reference evidence="3" key="1">
    <citation type="submission" date="2023-08" db="EMBL/GenBank/DDBJ databases">
        <title>The Comparative Genomic Analysis of Yersiniaceae from Polar Regions.</title>
        <authorList>
            <person name="Goncharov A."/>
            <person name="Aslanov B."/>
            <person name="Kolodzhieva V."/>
            <person name="Azarov D."/>
            <person name="Mochov A."/>
            <person name="Lebedeva E."/>
        </authorList>
    </citation>
    <scope>NUCLEOTIDE SEQUENCE</scope>
    <source>
        <strain evidence="3">Vf</strain>
    </source>
</reference>
<comment type="similarity">
    <text evidence="1">Belongs to the N(4)/N(6)-methyltransferase family.</text>
</comment>
<organism evidence="3 4">
    <name type="scientific">Serratia fonticola</name>
    <dbReference type="NCBI Taxonomy" id="47917"/>
    <lineage>
        <taxon>Bacteria</taxon>
        <taxon>Pseudomonadati</taxon>
        <taxon>Pseudomonadota</taxon>
        <taxon>Gammaproteobacteria</taxon>
        <taxon>Enterobacterales</taxon>
        <taxon>Yersiniaceae</taxon>
        <taxon>Serratia</taxon>
    </lineage>
</organism>
<dbReference type="Gene3D" id="3.40.50.150">
    <property type="entry name" value="Vaccinia Virus protein VP39"/>
    <property type="match status" value="1"/>
</dbReference>
<sequence>MSQLSFTDLCSAFESVPVKAKPTLIEKPAHPVRMITPDVARKQFISAFAHTAQNMRRWDVFRDFITLAASELDMARIRTPENIERSRQICDGYTTADHDNLKKLFCLMVTALEGEFHDFLGSIFMELELGSDKMGQFFTPYNIQLMMAKMLTGDIAAVVQKQGWIELHEPACGAAGMVLAYAQCMLEAGLNPSEHLYVECIDIDPVAADMAFIQLSLLGIPARVITGDALTMKFTRVRYTPIYYLNEWENRLALQKRVAALVKVMQQATKTAVYN</sequence>
<gene>
    <name evidence="3" type="ORF">RDT67_18970</name>
</gene>
<dbReference type="InterPro" id="IPR029063">
    <property type="entry name" value="SAM-dependent_MTases_sf"/>
</dbReference>
<dbReference type="GO" id="GO:0032259">
    <property type="term" value="P:methylation"/>
    <property type="evidence" value="ECO:0007669"/>
    <property type="project" value="UniProtKB-KW"/>
</dbReference>
<accession>A0AAJ1YE62</accession>